<name>D7VNY4_SPHSI</name>
<keyword evidence="2" id="KW-1185">Reference proteome</keyword>
<accession>D7VNY4</accession>
<dbReference type="Proteomes" id="UP000006258">
    <property type="component" value="Unassembled WGS sequence"/>
</dbReference>
<protein>
    <submittedName>
        <fullName evidence="1">Uncharacterized protein</fullName>
    </submittedName>
</protein>
<dbReference type="eggNOG" id="ENOG5033QNQ">
    <property type="taxonomic scope" value="Bacteria"/>
</dbReference>
<proteinExistence type="predicted"/>
<reference evidence="1" key="1">
    <citation type="submission" date="2010-07" db="EMBL/GenBank/DDBJ databases">
        <authorList>
            <person name="Muzny D."/>
            <person name="Qin X."/>
            <person name="Buhay C."/>
            <person name="Dugan-Rocha S."/>
            <person name="Ding Y."/>
            <person name="Chen G."/>
            <person name="Hawes A."/>
            <person name="Holder M."/>
            <person name="Jhangiani S."/>
            <person name="Johnson A."/>
            <person name="Khan Z."/>
            <person name="Li Z."/>
            <person name="Liu W."/>
            <person name="Liu X."/>
            <person name="Perez L."/>
            <person name="Shen H."/>
            <person name="Wang Q."/>
            <person name="Watt J."/>
            <person name="Xi L."/>
            <person name="Xin Y."/>
            <person name="Zhou J."/>
            <person name="Deng J."/>
            <person name="Jiang H."/>
            <person name="Liu Y."/>
            <person name="Qu J."/>
            <person name="Song X.-Z."/>
            <person name="Zhang L."/>
            <person name="Villasana D."/>
            <person name="Johnson A."/>
            <person name="Liu J."/>
            <person name="Liyanage D."/>
            <person name="Lorensuhewa L."/>
            <person name="Robinson T."/>
            <person name="Song A."/>
            <person name="Song B.-B."/>
            <person name="Dinh H."/>
            <person name="Thornton R."/>
            <person name="Coyle M."/>
            <person name="Francisco L."/>
            <person name="Jackson L."/>
            <person name="Javaid M."/>
            <person name="Korchina V."/>
            <person name="Kovar C."/>
            <person name="Mata R."/>
            <person name="Mathew T."/>
            <person name="Ngo R."/>
            <person name="Nguyen L."/>
            <person name="Nguyen N."/>
            <person name="Okwuonu G."/>
            <person name="Ongeri F."/>
            <person name="Pham C."/>
            <person name="Simmons D."/>
            <person name="Wilczek-Boney K."/>
            <person name="Hale W."/>
            <person name="Jakkamsetti A."/>
            <person name="Pham P."/>
            <person name="Ruth R."/>
            <person name="San Lucas F."/>
            <person name="Warren J."/>
            <person name="Zhang J."/>
            <person name="Zhao Z."/>
            <person name="Zhou C."/>
            <person name="Zhu D."/>
            <person name="Lee S."/>
            <person name="Bess C."/>
            <person name="Blankenburg K."/>
            <person name="Forbes L."/>
            <person name="Fu Q."/>
            <person name="Gubbala S."/>
            <person name="Hirani K."/>
            <person name="Jayaseelan J.C."/>
            <person name="Lara F."/>
            <person name="Munidasa M."/>
            <person name="Palculict T."/>
            <person name="Patil S."/>
            <person name="Pu L.-L."/>
            <person name="Saada N."/>
            <person name="Tang L."/>
            <person name="Weissenberger G."/>
            <person name="Zhu Y."/>
            <person name="Hemphill L."/>
            <person name="Shang Y."/>
            <person name="Youmans B."/>
            <person name="Ayvaz T."/>
            <person name="Ross M."/>
            <person name="Santibanez J."/>
            <person name="Aqrawi P."/>
            <person name="Gross S."/>
            <person name="Joshi V."/>
            <person name="Fowler G."/>
            <person name="Nazareth L."/>
            <person name="Reid J."/>
            <person name="Worley K."/>
            <person name="Petrosino J."/>
            <person name="Highlander S."/>
            <person name="Gibbs R."/>
        </authorList>
    </citation>
    <scope>NUCLEOTIDE SEQUENCE [LARGE SCALE GENOMIC DNA]</scope>
    <source>
        <strain evidence="1">ATCC 33861</strain>
    </source>
</reference>
<evidence type="ECO:0000313" key="2">
    <source>
        <dbReference type="Proteomes" id="UP000006258"/>
    </source>
</evidence>
<dbReference type="AlphaFoldDB" id="D7VNY4"/>
<evidence type="ECO:0000313" key="1">
    <source>
        <dbReference type="EMBL" id="EFK57631.1"/>
    </source>
</evidence>
<dbReference type="EMBL" id="ACHA02000011">
    <property type="protein sequence ID" value="EFK57631.1"/>
    <property type="molecule type" value="Genomic_DNA"/>
</dbReference>
<sequence length="395" mass="45667">MLSIKTYAQEKQTYWKPENVTKVNNKSMWGITLAYMDMIAEMRIHLSESKDVLYFSYPYEKIIKISDLKSLTDCRLKNTGELLDSVYEVAIEKDTLKIKFNYIGTADKDNRFSLNMIPVKQDEYNSEVERLKKHKEDILSKIKTIDLSALNLEWTLPDYFKEKGLSDLNPVQLAEELAEVNDGFRITSDRIVLTKDKNKIEYNNYGVENINRIGLPAARIHTVNFDNIEFVSSTSAHKADAIIIAQNTMGKSEIKNLFNSISEKLAGDSLAQFGLPVLYDDKTSLGIHSFFAVSWTGKDKVVRLAIDNVPDDLFDKEIDNDIALPETYNAADINKVLRHYLDLIPTSRVRVFIVSKEFDEIQHLKENRMDGLTHGNIRDHVFKWKYYHELWDDEE</sequence>
<organism evidence="1 2">
    <name type="scientific">Sphingobacterium spiritivorum ATCC 33861</name>
    <dbReference type="NCBI Taxonomy" id="525373"/>
    <lineage>
        <taxon>Bacteria</taxon>
        <taxon>Pseudomonadati</taxon>
        <taxon>Bacteroidota</taxon>
        <taxon>Sphingobacteriia</taxon>
        <taxon>Sphingobacteriales</taxon>
        <taxon>Sphingobacteriaceae</taxon>
        <taxon>Sphingobacterium</taxon>
    </lineage>
</organism>
<gene>
    <name evidence="1" type="ORF">HMPREF0766_12704</name>
</gene>
<comment type="caution">
    <text evidence="1">The sequence shown here is derived from an EMBL/GenBank/DDBJ whole genome shotgun (WGS) entry which is preliminary data.</text>
</comment>
<dbReference type="HOGENOM" id="CLU_653498_0_0_10"/>